<feature type="transmembrane region" description="Helical" evidence="6">
    <location>
        <begin position="311"/>
        <end position="329"/>
    </location>
</feature>
<keyword evidence="5 6" id="KW-0472">Membrane</keyword>
<dbReference type="Pfam" id="PF02687">
    <property type="entry name" value="FtsX"/>
    <property type="match status" value="1"/>
</dbReference>
<dbReference type="InterPro" id="IPR003838">
    <property type="entry name" value="ABC3_permease_C"/>
</dbReference>
<feature type="transmembrane region" description="Helical" evidence="6">
    <location>
        <begin position="222"/>
        <end position="240"/>
    </location>
</feature>
<evidence type="ECO:0000256" key="4">
    <source>
        <dbReference type="ARBA" id="ARBA00022989"/>
    </source>
</evidence>
<feature type="domain" description="ABC3 transporter permease C-terminal" evidence="7">
    <location>
        <begin position="316"/>
        <end position="416"/>
    </location>
</feature>
<feature type="transmembrane region" description="Helical" evidence="6">
    <location>
        <begin position="392"/>
        <end position="415"/>
    </location>
</feature>
<dbReference type="AlphaFoldDB" id="A0A1H3V4R3"/>
<feature type="non-terminal residue" evidence="8">
    <location>
        <position position="1"/>
    </location>
</feature>
<evidence type="ECO:0000256" key="1">
    <source>
        <dbReference type="ARBA" id="ARBA00004651"/>
    </source>
</evidence>
<gene>
    <name evidence="8" type="ORF">SAMN05421736_1541</name>
</gene>
<keyword evidence="3 6" id="KW-0812">Transmembrane</keyword>
<dbReference type="STRING" id="1503961.SAMN05421736_1541"/>
<evidence type="ECO:0000313" key="9">
    <source>
        <dbReference type="Proteomes" id="UP000198935"/>
    </source>
</evidence>
<evidence type="ECO:0000313" key="8">
    <source>
        <dbReference type="EMBL" id="SDZ69191.1"/>
    </source>
</evidence>
<name>A0A1H3V4R3_9BACI</name>
<dbReference type="Proteomes" id="UP000198935">
    <property type="component" value="Unassembled WGS sequence"/>
</dbReference>
<keyword evidence="4 6" id="KW-1133">Transmembrane helix</keyword>
<proteinExistence type="predicted"/>
<dbReference type="GO" id="GO:0005886">
    <property type="term" value="C:plasma membrane"/>
    <property type="evidence" value="ECO:0007669"/>
    <property type="project" value="UniProtKB-SubCell"/>
</dbReference>
<accession>A0A1H3V4R3</accession>
<dbReference type="EMBL" id="FNPI01000054">
    <property type="protein sequence ID" value="SDZ69191.1"/>
    <property type="molecule type" value="Genomic_DNA"/>
</dbReference>
<reference evidence="9" key="1">
    <citation type="submission" date="2016-10" db="EMBL/GenBank/DDBJ databases">
        <authorList>
            <person name="Varghese N."/>
            <person name="Submissions S."/>
        </authorList>
    </citation>
    <scope>NUCLEOTIDE SEQUENCE [LARGE SCALE GENOMIC DNA]</scope>
    <source>
        <strain evidence="9">SP</strain>
    </source>
</reference>
<organism evidence="8 9">
    <name type="scientific">Evansella caseinilytica</name>
    <dbReference type="NCBI Taxonomy" id="1503961"/>
    <lineage>
        <taxon>Bacteria</taxon>
        <taxon>Bacillati</taxon>
        <taxon>Bacillota</taxon>
        <taxon>Bacilli</taxon>
        <taxon>Bacillales</taxon>
        <taxon>Bacillaceae</taxon>
        <taxon>Evansella</taxon>
    </lineage>
</organism>
<comment type="subcellular location">
    <subcellularLocation>
        <location evidence="1">Cell membrane</location>
        <topology evidence="1">Multi-pass membrane protein</topology>
    </subcellularLocation>
</comment>
<feature type="transmembrane region" description="Helical" evidence="6">
    <location>
        <begin position="364"/>
        <end position="386"/>
    </location>
</feature>
<keyword evidence="9" id="KW-1185">Reference proteome</keyword>
<evidence type="ECO:0000259" key="7">
    <source>
        <dbReference type="Pfam" id="PF02687"/>
    </source>
</evidence>
<keyword evidence="2" id="KW-1003">Cell membrane</keyword>
<protein>
    <submittedName>
        <fullName evidence="8">Putative ABC transport system permease protein</fullName>
    </submittedName>
</protein>
<evidence type="ECO:0000256" key="6">
    <source>
        <dbReference type="SAM" id="Phobius"/>
    </source>
</evidence>
<feature type="transmembrane region" description="Helical" evidence="6">
    <location>
        <begin position="190"/>
        <end position="210"/>
    </location>
</feature>
<sequence>EISVSENENTLAASPLGIYNYEETTYQGKTVKPTALPGSFLPLPAHGITTIAWAEHLKGETPIDAIRVRVAGIDGYTVEAAEKIKQVAKDIEEKGFQVDIVAGASHQELKIDVEGLGTVLQPATTLGAADTILQSWNVLTLTISTLFLLIGGLTFWNRISLWLQEQRKDEELLLSVGWQPKEAAGFIRNALFVILAIAVVISAAAISSLAYYDQLQRGTTGFYIGGVGAAFLLTAVAFSLRHHYPKLALSKAKQSLTNKNLRYYRSHLYVVFMQIVMSSILSVYVFSSFMLTEEKTTFTRLGQYVHLQTEGLQLLLLSLAYLLTVMTLAEALRNLWKERSEEIRLLNVIGWSRRKIVQFLMGEVMRWSSGAVVIGLLFSVLLFYWTIGLKGVISWCLLFGVAWLAIVIFISWWTVREFTRKYVYVA</sequence>
<feature type="transmembrane region" description="Helical" evidence="6">
    <location>
        <begin position="136"/>
        <end position="156"/>
    </location>
</feature>
<feature type="transmembrane region" description="Helical" evidence="6">
    <location>
        <begin position="268"/>
        <end position="291"/>
    </location>
</feature>
<evidence type="ECO:0000256" key="5">
    <source>
        <dbReference type="ARBA" id="ARBA00023136"/>
    </source>
</evidence>
<evidence type="ECO:0000256" key="2">
    <source>
        <dbReference type="ARBA" id="ARBA00022475"/>
    </source>
</evidence>
<evidence type="ECO:0000256" key="3">
    <source>
        <dbReference type="ARBA" id="ARBA00022692"/>
    </source>
</evidence>